<dbReference type="Gene3D" id="3.40.50.720">
    <property type="entry name" value="NAD(P)-binding Rossmann-like Domain"/>
    <property type="match status" value="1"/>
</dbReference>
<dbReference type="Pfam" id="PF05173">
    <property type="entry name" value="DapB_C"/>
    <property type="match status" value="1"/>
</dbReference>
<feature type="domain" description="Dihydrodipicolinate reductase N-terminal" evidence="14">
    <location>
        <begin position="3"/>
        <end position="119"/>
    </location>
</feature>
<dbReference type="GO" id="GO:0050661">
    <property type="term" value="F:NADP binding"/>
    <property type="evidence" value="ECO:0007669"/>
    <property type="project" value="UniProtKB-UniRule"/>
</dbReference>
<gene>
    <name evidence="13" type="primary">dapB</name>
    <name evidence="16" type="ORF">FC70_GL001630</name>
</gene>
<keyword evidence="3 13" id="KW-0028">Amino-acid biosynthesis</keyword>
<evidence type="ECO:0000313" key="17">
    <source>
        <dbReference type="Proteomes" id="UP000051697"/>
    </source>
</evidence>
<dbReference type="UniPathway" id="UPA00034">
    <property type="reaction ID" value="UER00018"/>
</dbReference>
<dbReference type="PATRIC" id="fig|1423778.4.peg.1668"/>
<feature type="binding site" evidence="13">
    <location>
        <begin position="90"/>
        <end position="92"/>
    </location>
    <ligand>
        <name>NAD(+)</name>
        <dbReference type="ChEBI" id="CHEBI:57540"/>
    </ligand>
</feature>
<evidence type="ECO:0000256" key="6">
    <source>
        <dbReference type="ARBA" id="ARBA00023002"/>
    </source>
</evidence>
<dbReference type="CDD" id="cd02274">
    <property type="entry name" value="DHDPR_N"/>
    <property type="match status" value="1"/>
</dbReference>
<evidence type="ECO:0000256" key="7">
    <source>
        <dbReference type="ARBA" id="ARBA00023027"/>
    </source>
</evidence>
<feature type="binding site" evidence="13">
    <location>
        <position position="147"/>
    </location>
    <ligand>
        <name>(S)-2,3,4,5-tetrahydrodipicolinate</name>
        <dbReference type="ChEBI" id="CHEBI:16845"/>
    </ligand>
</feature>
<evidence type="ECO:0000256" key="2">
    <source>
        <dbReference type="ARBA" id="ARBA00022490"/>
    </source>
</evidence>
<comment type="caution">
    <text evidence="13">Was originally thought to be a dihydrodipicolinate reductase (DHDPR), catalyzing the conversion of dihydrodipicolinate to tetrahydrodipicolinate. However, it was shown in E.coli that the substrate of the enzymatic reaction is not dihydrodipicolinate (DHDP) but in fact (2S,4S)-4-hydroxy-2,3,4,5-tetrahydrodipicolinic acid (HTPA), the product released by the DapA-catalyzed reaction.</text>
</comment>
<dbReference type="GO" id="GO:0051287">
    <property type="term" value="F:NAD binding"/>
    <property type="evidence" value="ECO:0007669"/>
    <property type="project" value="UniProtKB-UniRule"/>
</dbReference>
<feature type="active site" description="Proton donor/acceptor" evidence="13">
    <location>
        <position position="146"/>
    </location>
</feature>
<evidence type="ECO:0000256" key="12">
    <source>
        <dbReference type="ARBA" id="ARBA00049396"/>
    </source>
</evidence>
<accession>A0A0R1RDI5</accession>
<comment type="pathway">
    <text evidence="9 13">Amino-acid biosynthesis; L-lysine biosynthesis via DAP pathway; (S)-tetrahydrodipicolinate from L-aspartate: step 4/4.</text>
</comment>
<dbReference type="Pfam" id="PF01113">
    <property type="entry name" value="DapB_N"/>
    <property type="match status" value="1"/>
</dbReference>
<dbReference type="InterPro" id="IPR022664">
    <property type="entry name" value="DapB_N_CS"/>
</dbReference>
<comment type="subcellular location">
    <subcellularLocation>
        <location evidence="13">Cytoplasm</location>
    </subcellularLocation>
</comment>
<feature type="binding site" evidence="13">
    <location>
        <begin position="116"/>
        <end position="119"/>
    </location>
    <ligand>
        <name>NAD(+)</name>
        <dbReference type="ChEBI" id="CHEBI:57540"/>
    </ligand>
</feature>
<keyword evidence="5 13" id="KW-0220">Diaminopimelate biosynthesis</keyword>
<dbReference type="Proteomes" id="UP000051697">
    <property type="component" value="Unassembled WGS sequence"/>
</dbReference>
<dbReference type="GO" id="GO:0009089">
    <property type="term" value="P:lysine biosynthetic process via diaminopimelate"/>
    <property type="evidence" value="ECO:0007669"/>
    <property type="project" value="UniProtKB-UniRule"/>
</dbReference>
<dbReference type="GO" id="GO:0005829">
    <property type="term" value="C:cytosol"/>
    <property type="evidence" value="ECO:0007669"/>
    <property type="project" value="TreeGrafter"/>
</dbReference>
<comment type="caution">
    <text evidence="13">Lacks conserved residue(s) required for the propagation of feature annotation.</text>
</comment>
<dbReference type="GO" id="GO:0019877">
    <property type="term" value="P:diaminopimelate biosynthetic process"/>
    <property type="evidence" value="ECO:0007669"/>
    <property type="project" value="UniProtKB-UniRule"/>
</dbReference>
<evidence type="ECO:0000256" key="1">
    <source>
        <dbReference type="ARBA" id="ARBA00006642"/>
    </source>
</evidence>
<comment type="subunit">
    <text evidence="13">Homotetramer.</text>
</comment>
<evidence type="ECO:0000256" key="5">
    <source>
        <dbReference type="ARBA" id="ARBA00022915"/>
    </source>
</evidence>
<feature type="binding site" evidence="13">
    <location>
        <begin position="156"/>
        <end position="157"/>
    </location>
    <ligand>
        <name>(S)-2,3,4,5-tetrahydrodipicolinate</name>
        <dbReference type="ChEBI" id="CHEBI:16845"/>
    </ligand>
</feature>
<evidence type="ECO:0000259" key="14">
    <source>
        <dbReference type="Pfam" id="PF01113"/>
    </source>
</evidence>
<evidence type="ECO:0000256" key="11">
    <source>
        <dbReference type="ARBA" id="ARBA00049080"/>
    </source>
</evidence>
<dbReference type="GO" id="GO:0008839">
    <property type="term" value="F:4-hydroxy-tetrahydrodipicolinate reductase"/>
    <property type="evidence" value="ECO:0007669"/>
    <property type="project" value="UniProtKB-UniRule"/>
</dbReference>
<evidence type="ECO:0000256" key="9">
    <source>
        <dbReference type="ARBA" id="ARBA00037922"/>
    </source>
</evidence>
<dbReference type="PANTHER" id="PTHR20836:SF0">
    <property type="entry name" value="4-HYDROXY-TETRAHYDRODIPICOLINATE REDUCTASE 1, CHLOROPLASTIC-RELATED"/>
    <property type="match status" value="1"/>
</dbReference>
<evidence type="ECO:0000256" key="13">
    <source>
        <dbReference type="HAMAP-Rule" id="MF_00102"/>
    </source>
</evidence>
<keyword evidence="7 13" id="KW-0520">NAD</keyword>
<feature type="active site" description="Proton donor" evidence="13">
    <location>
        <position position="150"/>
    </location>
</feature>
<dbReference type="STRING" id="1423778.FC70_GL001630"/>
<comment type="caution">
    <text evidence="16">The sequence shown here is derived from an EMBL/GenBank/DDBJ whole genome shotgun (WGS) entry which is preliminary data.</text>
</comment>
<evidence type="ECO:0000256" key="3">
    <source>
        <dbReference type="ARBA" id="ARBA00022605"/>
    </source>
</evidence>
<feature type="domain" description="Dihydrodipicolinate reductase C-terminal" evidence="15">
    <location>
        <begin position="123"/>
        <end position="256"/>
    </location>
</feature>
<keyword evidence="6 13" id="KW-0560">Oxidoreductase</keyword>
<dbReference type="SUPFAM" id="SSF51735">
    <property type="entry name" value="NAD(P)-binding Rossmann-fold domains"/>
    <property type="match status" value="1"/>
</dbReference>
<evidence type="ECO:0000256" key="4">
    <source>
        <dbReference type="ARBA" id="ARBA00022857"/>
    </source>
</evidence>
<dbReference type="InterPro" id="IPR023940">
    <property type="entry name" value="DHDPR_bac"/>
</dbReference>
<evidence type="ECO:0000259" key="15">
    <source>
        <dbReference type="Pfam" id="PF05173"/>
    </source>
</evidence>
<dbReference type="RefSeq" id="WP_057890542.1">
    <property type="nucleotide sequence ID" value="NZ_AZFE01000032.1"/>
</dbReference>
<evidence type="ECO:0000313" key="16">
    <source>
        <dbReference type="EMBL" id="KRL54828.1"/>
    </source>
</evidence>
<dbReference type="OrthoDB" id="9790352at2"/>
<dbReference type="AlphaFoldDB" id="A0A0R1RDI5"/>
<dbReference type="HAMAP" id="MF_00102">
    <property type="entry name" value="DapB"/>
    <property type="match status" value="1"/>
</dbReference>
<dbReference type="PANTHER" id="PTHR20836">
    <property type="entry name" value="DIHYDRODIPICOLINATE REDUCTASE"/>
    <property type="match status" value="1"/>
</dbReference>
<evidence type="ECO:0000256" key="10">
    <source>
        <dbReference type="ARBA" id="ARBA00038983"/>
    </source>
</evidence>
<keyword evidence="8 13" id="KW-0457">Lysine biosynthesis</keyword>
<dbReference type="FunFam" id="3.30.360.10:FF:000009">
    <property type="entry name" value="4-hydroxy-tetrahydrodipicolinate reductase"/>
    <property type="match status" value="1"/>
</dbReference>
<sequence>MTKVIIAGYAGKMGQNTVKMVQDHNGFELVAVYGQPGQVSKIELGSKIQIFDDLNQINVDADVWIDFTVPTMVFENTKFAIEHNYSPVVGTTGLKDDQIKELQTMAAAKKLGGLIAPNFGISAVLLMQFAQQAAKYMPDVEIIEMHHDQKLDAPSGTALNTAKLISQVRPSHHQGNPDEKETIAGVRGGEYDGIPIHAVRLPGLIAHEQVMFGATGEGLTIRQDSFDRISFMSGVAVAVEKITNENELFVGLENIL</sequence>
<proteinExistence type="inferred from homology"/>
<dbReference type="InterPro" id="IPR036291">
    <property type="entry name" value="NAD(P)-bd_dom_sf"/>
</dbReference>
<keyword evidence="4 13" id="KW-0521">NADP</keyword>
<protein>
    <recommendedName>
        <fullName evidence="10 13">4-hydroxy-tetrahydrodipicolinate reductase</fullName>
        <shortName evidence="13">HTPA reductase</shortName>
        <ecNumber evidence="10 13">1.17.1.8</ecNumber>
    </recommendedName>
</protein>
<dbReference type="PROSITE" id="PS01298">
    <property type="entry name" value="DAPB"/>
    <property type="match status" value="1"/>
</dbReference>
<dbReference type="EMBL" id="AZFE01000032">
    <property type="protein sequence ID" value="KRL54828.1"/>
    <property type="molecule type" value="Genomic_DNA"/>
</dbReference>
<dbReference type="EC" id="1.17.1.8" evidence="10 13"/>
<keyword evidence="2 13" id="KW-0963">Cytoplasm</keyword>
<dbReference type="KEGG" id="lol:LACOL_0949"/>
<dbReference type="PIRSF" id="PIRSF000161">
    <property type="entry name" value="DHPR"/>
    <property type="match status" value="1"/>
</dbReference>
<comment type="similarity">
    <text evidence="1 13">Belongs to the DapB family.</text>
</comment>
<dbReference type="NCBIfam" id="TIGR00036">
    <property type="entry name" value="dapB"/>
    <property type="match status" value="1"/>
</dbReference>
<comment type="function">
    <text evidence="13">Catalyzes the conversion of 4-hydroxy-tetrahydrodipicolinate (HTPA) to tetrahydrodipicolinate.</text>
</comment>
<comment type="catalytic activity">
    <reaction evidence="11 13">
        <text>(S)-2,3,4,5-tetrahydrodipicolinate + NADP(+) + H2O = (2S,4S)-4-hydroxy-2,3,4,5-tetrahydrodipicolinate + NADPH + H(+)</text>
        <dbReference type="Rhea" id="RHEA:35331"/>
        <dbReference type="ChEBI" id="CHEBI:15377"/>
        <dbReference type="ChEBI" id="CHEBI:15378"/>
        <dbReference type="ChEBI" id="CHEBI:16845"/>
        <dbReference type="ChEBI" id="CHEBI:57783"/>
        <dbReference type="ChEBI" id="CHEBI:58349"/>
        <dbReference type="ChEBI" id="CHEBI:67139"/>
        <dbReference type="EC" id="1.17.1.8"/>
    </reaction>
</comment>
<comment type="catalytic activity">
    <reaction evidence="12 13">
        <text>(S)-2,3,4,5-tetrahydrodipicolinate + NAD(+) + H2O = (2S,4S)-4-hydroxy-2,3,4,5-tetrahydrodipicolinate + NADH + H(+)</text>
        <dbReference type="Rhea" id="RHEA:35323"/>
        <dbReference type="ChEBI" id="CHEBI:15377"/>
        <dbReference type="ChEBI" id="CHEBI:15378"/>
        <dbReference type="ChEBI" id="CHEBI:16845"/>
        <dbReference type="ChEBI" id="CHEBI:57540"/>
        <dbReference type="ChEBI" id="CHEBI:57945"/>
        <dbReference type="ChEBI" id="CHEBI:67139"/>
        <dbReference type="EC" id="1.17.1.8"/>
    </reaction>
</comment>
<dbReference type="InterPro" id="IPR000846">
    <property type="entry name" value="DapB_N"/>
</dbReference>
<organism evidence="16 17">
    <name type="scientific">Paucilactobacillus oligofermentans DSM 15707 = LMG 22743</name>
    <dbReference type="NCBI Taxonomy" id="1423778"/>
    <lineage>
        <taxon>Bacteria</taxon>
        <taxon>Bacillati</taxon>
        <taxon>Bacillota</taxon>
        <taxon>Bacilli</taxon>
        <taxon>Lactobacillales</taxon>
        <taxon>Lactobacillaceae</taxon>
        <taxon>Paucilactobacillus</taxon>
    </lineage>
</organism>
<evidence type="ECO:0000256" key="8">
    <source>
        <dbReference type="ARBA" id="ARBA00023154"/>
    </source>
</evidence>
<feature type="binding site" evidence="13">
    <location>
        <begin position="8"/>
        <end position="13"/>
    </location>
    <ligand>
        <name>NAD(+)</name>
        <dbReference type="ChEBI" id="CHEBI:57540"/>
    </ligand>
</feature>
<keyword evidence="17" id="KW-1185">Reference proteome</keyword>
<dbReference type="GO" id="GO:0016726">
    <property type="term" value="F:oxidoreductase activity, acting on CH or CH2 groups, NAD or NADP as acceptor"/>
    <property type="evidence" value="ECO:0007669"/>
    <property type="project" value="UniProtKB-UniRule"/>
</dbReference>
<dbReference type="InterPro" id="IPR022663">
    <property type="entry name" value="DapB_C"/>
</dbReference>
<name>A0A0R1RDI5_9LACO</name>
<reference evidence="16 17" key="1">
    <citation type="journal article" date="2015" name="Genome Announc.">
        <title>Expanding the biotechnology potential of lactobacilli through comparative genomics of 213 strains and associated genera.</title>
        <authorList>
            <person name="Sun Z."/>
            <person name="Harris H.M."/>
            <person name="McCann A."/>
            <person name="Guo C."/>
            <person name="Argimon S."/>
            <person name="Zhang W."/>
            <person name="Yang X."/>
            <person name="Jeffery I.B."/>
            <person name="Cooney J.C."/>
            <person name="Kagawa T.F."/>
            <person name="Liu W."/>
            <person name="Song Y."/>
            <person name="Salvetti E."/>
            <person name="Wrobel A."/>
            <person name="Rasinkangas P."/>
            <person name="Parkhill J."/>
            <person name="Rea M.C."/>
            <person name="O'Sullivan O."/>
            <person name="Ritari J."/>
            <person name="Douillard F.P."/>
            <person name="Paul Ross R."/>
            <person name="Yang R."/>
            <person name="Briner A.E."/>
            <person name="Felis G.E."/>
            <person name="de Vos W.M."/>
            <person name="Barrangou R."/>
            <person name="Klaenhammer T.R."/>
            <person name="Caufield P.W."/>
            <person name="Cui Y."/>
            <person name="Zhang H."/>
            <person name="O'Toole P.W."/>
        </authorList>
    </citation>
    <scope>NUCLEOTIDE SEQUENCE [LARGE SCALE GENOMIC DNA]</scope>
    <source>
        <strain evidence="16 17">DSM 15707</strain>
    </source>
</reference>
<dbReference type="SUPFAM" id="SSF55347">
    <property type="entry name" value="Glyceraldehyde-3-phosphate dehydrogenase-like, C-terminal domain"/>
    <property type="match status" value="1"/>
</dbReference>
<dbReference type="Gene3D" id="3.30.360.10">
    <property type="entry name" value="Dihydrodipicolinate Reductase, domain 2"/>
    <property type="match status" value="1"/>
</dbReference>